<sequence>MEANCQPTCTPTKNLTGLSGPPNEHEDPYPSLSDYHDYEPNLEFDDTELQNATGEARE</sequence>
<feature type="compositionally biased region" description="Basic and acidic residues" evidence="1">
    <location>
        <begin position="23"/>
        <end position="39"/>
    </location>
</feature>
<dbReference type="STRING" id="195883.A0A482WNU3"/>
<feature type="compositionally biased region" description="Polar residues" evidence="1">
    <location>
        <begin position="1"/>
        <end position="17"/>
    </location>
</feature>
<dbReference type="OrthoDB" id="19923at2759"/>
<keyword evidence="3" id="KW-1185">Reference proteome</keyword>
<dbReference type="AlphaFoldDB" id="A0A482WNU3"/>
<evidence type="ECO:0000256" key="1">
    <source>
        <dbReference type="SAM" id="MobiDB-lite"/>
    </source>
</evidence>
<reference evidence="2 3" key="1">
    <citation type="journal article" date="2017" name="Gigascience">
        <title>Genome sequence of the small brown planthopper, Laodelphax striatellus.</title>
        <authorList>
            <person name="Zhu J."/>
            <person name="Jiang F."/>
            <person name="Wang X."/>
            <person name="Yang P."/>
            <person name="Bao Y."/>
            <person name="Zhao W."/>
            <person name="Wang W."/>
            <person name="Lu H."/>
            <person name="Wang Q."/>
            <person name="Cui N."/>
            <person name="Li J."/>
            <person name="Chen X."/>
            <person name="Luo L."/>
            <person name="Yu J."/>
            <person name="Kang L."/>
            <person name="Cui F."/>
        </authorList>
    </citation>
    <scope>NUCLEOTIDE SEQUENCE [LARGE SCALE GENOMIC DNA]</scope>
    <source>
        <strain evidence="2">Lst14</strain>
    </source>
</reference>
<organism evidence="2 3">
    <name type="scientific">Laodelphax striatellus</name>
    <name type="common">Small brown planthopper</name>
    <name type="synonym">Delphax striatella</name>
    <dbReference type="NCBI Taxonomy" id="195883"/>
    <lineage>
        <taxon>Eukaryota</taxon>
        <taxon>Metazoa</taxon>
        <taxon>Ecdysozoa</taxon>
        <taxon>Arthropoda</taxon>
        <taxon>Hexapoda</taxon>
        <taxon>Insecta</taxon>
        <taxon>Pterygota</taxon>
        <taxon>Neoptera</taxon>
        <taxon>Paraneoptera</taxon>
        <taxon>Hemiptera</taxon>
        <taxon>Auchenorrhyncha</taxon>
        <taxon>Fulgoroidea</taxon>
        <taxon>Delphacidae</taxon>
        <taxon>Criomorphinae</taxon>
        <taxon>Laodelphax</taxon>
    </lineage>
</organism>
<accession>A0A482WNU3</accession>
<gene>
    <name evidence="2" type="ORF">LSTR_LSTR012378</name>
</gene>
<evidence type="ECO:0000313" key="3">
    <source>
        <dbReference type="Proteomes" id="UP000291343"/>
    </source>
</evidence>
<evidence type="ECO:0000313" key="2">
    <source>
        <dbReference type="EMBL" id="RZF35173.1"/>
    </source>
</evidence>
<feature type="compositionally biased region" description="Polar residues" evidence="1">
    <location>
        <begin position="49"/>
        <end position="58"/>
    </location>
</feature>
<name>A0A482WNU3_LAOST</name>
<dbReference type="Proteomes" id="UP000291343">
    <property type="component" value="Unassembled WGS sequence"/>
</dbReference>
<comment type="caution">
    <text evidence="2">The sequence shown here is derived from an EMBL/GenBank/DDBJ whole genome shotgun (WGS) entry which is preliminary data.</text>
</comment>
<feature type="region of interest" description="Disordered" evidence="1">
    <location>
        <begin position="1"/>
        <end position="58"/>
    </location>
</feature>
<protein>
    <submittedName>
        <fullName evidence="2">Uncharacterized protein</fullName>
    </submittedName>
</protein>
<dbReference type="InParanoid" id="A0A482WNU3"/>
<dbReference type="EMBL" id="QKKF02029485">
    <property type="protein sequence ID" value="RZF35173.1"/>
    <property type="molecule type" value="Genomic_DNA"/>
</dbReference>
<proteinExistence type="predicted"/>